<gene>
    <name evidence="2" type="ORF">LCGC14_2213710</name>
</gene>
<organism evidence="2">
    <name type="scientific">marine sediment metagenome</name>
    <dbReference type="NCBI Taxonomy" id="412755"/>
    <lineage>
        <taxon>unclassified sequences</taxon>
        <taxon>metagenomes</taxon>
        <taxon>ecological metagenomes</taxon>
    </lineage>
</organism>
<accession>A0A0F9DD58</accession>
<reference evidence="2" key="1">
    <citation type="journal article" date="2015" name="Nature">
        <title>Complex archaea that bridge the gap between prokaryotes and eukaryotes.</title>
        <authorList>
            <person name="Spang A."/>
            <person name="Saw J.H."/>
            <person name="Jorgensen S.L."/>
            <person name="Zaremba-Niedzwiedzka K."/>
            <person name="Martijn J."/>
            <person name="Lind A.E."/>
            <person name="van Eijk R."/>
            <person name="Schleper C."/>
            <person name="Guy L."/>
            <person name="Ettema T.J."/>
        </authorList>
    </citation>
    <scope>NUCLEOTIDE SEQUENCE</scope>
</reference>
<dbReference type="AlphaFoldDB" id="A0A0F9DD58"/>
<sequence>MAIFGNVQKAGSTVRAEIRCIDVSGAKPVTWTKVFSDDSERARGNIAKGIIEAIRGAAEWTPPEYGDEDEPKTFAPALNVNGDFESGHDGWQRPDNVSMKIVPDPRTGRRGKVLRLFTDLEREAWLKYQRDLRLGKADPSRPPVIGTVANKYATVAGLEGVHFRSKWIKATPGRRYWLVADMKGRTAGIFFPKIFVKGFADFSALADGLSDVSLNDMKLSADDFAKLPAGKRKELIAADAKKHPDRYRREVYRWYLACRNEDNVWKHYAAPFPPRGGLPKVAQWFRIDVYAYWPPGQFLFDDVHMYKDPRQKAPLPEVKARTPRYKAPSTQPTGAR</sequence>
<feature type="region of interest" description="Disordered" evidence="1">
    <location>
        <begin position="313"/>
        <end position="336"/>
    </location>
</feature>
<name>A0A0F9DD58_9ZZZZ</name>
<protein>
    <submittedName>
        <fullName evidence="2">Uncharacterized protein</fullName>
    </submittedName>
</protein>
<evidence type="ECO:0000256" key="1">
    <source>
        <dbReference type="SAM" id="MobiDB-lite"/>
    </source>
</evidence>
<proteinExistence type="predicted"/>
<comment type="caution">
    <text evidence="2">The sequence shown here is derived from an EMBL/GenBank/DDBJ whole genome shotgun (WGS) entry which is preliminary data.</text>
</comment>
<evidence type="ECO:0000313" key="2">
    <source>
        <dbReference type="EMBL" id="KKL59599.1"/>
    </source>
</evidence>
<dbReference type="EMBL" id="LAZR01029431">
    <property type="protein sequence ID" value="KKL59599.1"/>
    <property type="molecule type" value="Genomic_DNA"/>
</dbReference>